<dbReference type="PANTHER" id="PTHR31084">
    <property type="entry name" value="ALPHA-L-FUCOSIDASE 2"/>
    <property type="match status" value="1"/>
</dbReference>
<evidence type="ECO:0000259" key="2">
    <source>
        <dbReference type="Pfam" id="PF21307"/>
    </source>
</evidence>
<organism evidence="4 5">
    <name type="scientific">Aspergillus lucknowensis</name>
    <dbReference type="NCBI Taxonomy" id="176173"/>
    <lineage>
        <taxon>Eukaryota</taxon>
        <taxon>Fungi</taxon>
        <taxon>Dikarya</taxon>
        <taxon>Ascomycota</taxon>
        <taxon>Pezizomycotina</taxon>
        <taxon>Eurotiomycetes</taxon>
        <taxon>Eurotiomycetidae</taxon>
        <taxon>Eurotiales</taxon>
        <taxon>Aspergillaceae</taxon>
        <taxon>Aspergillus</taxon>
        <taxon>Aspergillus subgen. Nidulantes</taxon>
    </lineage>
</organism>
<sequence length="801" mass="87036">MRAPNPLLTTAVAICGLADGKALRSSSPADGGTSLLQTGYLIGNGKLGAIPFGPPGAEKLNLNVDSLWSGGPFEVEGYNGGNPSSPLYGALPGIRERIFQSGTGGMDELLGNGNHYGSNRVLGNLSVTFDGAPSYTNYKRTLDLDDGVHRTKFRINNSSAEIASSVFCSYPDQVCVYHLESTERLPVVAVKFENHLVEQSLLQSSCEGSTVRHSGLTQAGSPEGMKYAAVARVDPKSATTTCSSEGALQISAGKEVTIIISAETNYDQKAGNAQNNWSFKGADPGPVVERISSAASSRGYDSLLDRHVRDYQSLMGEFSLELPDPLRSESEDTDTAGLIEGYSYDGTGNPYLENLLFDYARHLLLSSSRANSLPANLQGRWTESLTPAWSADYHANINVQMNYWLADQTGLAETQHALWRYMADTWVPRGTETARLLYNASGWVVHNEMNVFGFTAMKEDALWANYPAAAAWLMQHVWDSFEYTQDAAWLDSQGYPLLKGVASFWLSSLQDDRFYHDGSLVANPCNSPETGPTTFSCAHYQQLIHQVFDSVLAAQEFIHPSSRDPQFVAAVTAALERLDKGLHFSSWGGIKEWKLPESFGYDGKSTHRHLSHLVGWYPGYSISSFANGYGANTSIQNAVRETLISRGMGNAEDANAGWAKVWRAACWARLNDSATAYGELRYAIDQNFVGNALSMYSGTEPPFQIDANFGFAGAVLSMLVVDLPVADGARMRTDSRTVVLGPAIPREWAGGRVKGLRIRGGGMVDFSWDARGVVNRARVVSRGTGGRVRLVNVEGHLLAEL</sequence>
<dbReference type="InterPro" id="IPR008928">
    <property type="entry name" value="6-hairpin_glycosidase_sf"/>
</dbReference>
<name>A0ABR4L8F7_9EURO</name>
<dbReference type="Proteomes" id="UP001610432">
    <property type="component" value="Unassembled WGS sequence"/>
</dbReference>
<dbReference type="PIRSF" id="PIRSF007663">
    <property type="entry name" value="UCP007663"/>
    <property type="match status" value="1"/>
</dbReference>
<dbReference type="Pfam" id="PF22124">
    <property type="entry name" value="Glyco_hydro_95_cat"/>
    <property type="match status" value="1"/>
</dbReference>
<evidence type="ECO:0000313" key="5">
    <source>
        <dbReference type="Proteomes" id="UP001610432"/>
    </source>
</evidence>
<evidence type="ECO:0000259" key="3">
    <source>
        <dbReference type="Pfam" id="PF22124"/>
    </source>
</evidence>
<dbReference type="EMBL" id="JBFXLQ010000083">
    <property type="protein sequence ID" value="KAL2860813.1"/>
    <property type="molecule type" value="Genomic_DNA"/>
</dbReference>
<dbReference type="PANTHER" id="PTHR31084:SF3">
    <property type="entry name" value="ALPHA-FUCOSIDASE A"/>
    <property type="match status" value="1"/>
</dbReference>
<protein>
    <submittedName>
        <fullName evidence="4">Alpha-fucosidase A</fullName>
    </submittedName>
</protein>
<evidence type="ECO:0000313" key="4">
    <source>
        <dbReference type="EMBL" id="KAL2860813.1"/>
    </source>
</evidence>
<dbReference type="InterPro" id="IPR049053">
    <property type="entry name" value="AFCA-like_C"/>
</dbReference>
<dbReference type="InterPro" id="IPR012341">
    <property type="entry name" value="6hp_glycosidase-like_sf"/>
</dbReference>
<keyword evidence="5" id="KW-1185">Reference proteome</keyword>
<accession>A0ABR4L8F7</accession>
<dbReference type="InterPro" id="IPR054363">
    <property type="entry name" value="GH95_cat"/>
</dbReference>
<dbReference type="SUPFAM" id="SSF48208">
    <property type="entry name" value="Six-hairpin glycosidases"/>
    <property type="match status" value="1"/>
</dbReference>
<dbReference type="InterPro" id="IPR027414">
    <property type="entry name" value="GH95_N_dom"/>
</dbReference>
<evidence type="ECO:0000259" key="1">
    <source>
        <dbReference type="Pfam" id="PF14498"/>
    </source>
</evidence>
<feature type="domain" description="Glycosyl hydrolase family 95 N-terminal" evidence="1">
    <location>
        <begin position="23"/>
        <end position="268"/>
    </location>
</feature>
<feature type="domain" description="Alpha fucosidase A-like C-terminal" evidence="2">
    <location>
        <begin position="737"/>
        <end position="784"/>
    </location>
</feature>
<dbReference type="RefSeq" id="XP_070880707.1">
    <property type="nucleotide sequence ID" value="XM_071034862.1"/>
</dbReference>
<feature type="domain" description="Glycosyl hydrolase family 95 catalytic" evidence="3">
    <location>
        <begin position="299"/>
        <end position="719"/>
    </location>
</feature>
<dbReference type="InterPro" id="IPR016518">
    <property type="entry name" value="Alpha-L-fucosidase"/>
</dbReference>
<dbReference type="Pfam" id="PF14498">
    <property type="entry name" value="Glyco_hyd_65N_2"/>
    <property type="match status" value="1"/>
</dbReference>
<gene>
    <name evidence="4" type="ORF">BJX67DRAFT_391861</name>
</gene>
<dbReference type="Gene3D" id="1.50.10.10">
    <property type="match status" value="1"/>
</dbReference>
<dbReference type="Pfam" id="PF21307">
    <property type="entry name" value="Glyco_hydro_95_C"/>
    <property type="match status" value="1"/>
</dbReference>
<proteinExistence type="predicted"/>
<reference evidence="4 5" key="1">
    <citation type="submission" date="2024-07" db="EMBL/GenBank/DDBJ databases">
        <title>Section-level genome sequencing and comparative genomics of Aspergillus sections Usti and Cavernicolus.</title>
        <authorList>
            <consortium name="Lawrence Berkeley National Laboratory"/>
            <person name="Nybo J.L."/>
            <person name="Vesth T.C."/>
            <person name="Theobald S."/>
            <person name="Frisvad J.C."/>
            <person name="Larsen T.O."/>
            <person name="Kjaerboelling I."/>
            <person name="Rothschild-Mancinelli K."/>
            <person name="Lyhne E.K."/>
            <person name="Kogle M.E."/>
            <person name="Barry K."/>
            <person name="Clum A."/>
            <person name="Na H."/>
            <person name="Ledsgaard L."/>
            <person name="Lin J."/>
            <person name="Lipzen A."/>
            <person name="Kuo A."/>
            <person name="Riley R."/>
            <person name="Mondo S."/>
            <person name="Labutti K."/>
            <person name="Haridas S."/>
            <person name="Pangalinan J."/>
            <person name="Salamov A.A."/>
            <person name="Simmons B.A."/>
            <person name="Magnuson J.K."/>
            <person name="Chen J."/>
            <person name="Drula E."/>
            <person name="Henrissat B."/>
            <person name="Wiebenga A."/>
            <person name="Lubbers R.J."/>
            <person name="Gomes A.C."/>
            <person name="Macurrencykelacurrency M.R."/>
            <person name="Stajich J."/>
            <person name="Grigoriev I.V."/>
            <person name="Mortensen U.H."/>
            <person name="De Vries R.P."/>
            <person name="Baker S.E."/>
            <person name="Andersen M.R."/>
        </authorList>
    </citation>
    <scope>NUCLEOTIDE SEQUENCE [LARGE SCALE GENOMIC DNA]</scope>
    <source>
        <strain evidence="4 5">CBS 449.75</strain>
    </source>
</reference>
<comment type="caution">
    <text evidence="4">The sequence shown here is derived from an EMBL/GenBank/DDBJ whole genome shotgun (WGS) entry which is preliminary data.</text>
</comment>
<dbReference type="GeneID" id="98149934"/>